<dbReference type="Proteomes" id="UP000327013">
    <property type="component" value="Unassembled WGS sequence"/>
</dbReference>
<keyword evidence="9" id="KW-1185">Reference proteome</keyword>
<dbReference type="PROSITE" id="PS50145">
    <property type="entry name" value="ZF_TRAF"/>
    <property type="match status" value="2"/>
</dbReference>
<accession>A0A5N6KSU9</accession>
<comment type="caution">
    <text evidence="8">The sequence shown here is derived from an EMBL/GenBank/DDBJ whole genome shotgun (WGS) entry which is preliminary data.</text>
</comment>
<feature type="domain" description="TRAF-type" evidence="7">
    <location>
        <begin position="201"/>
        <end position="248"/>
    </location>
</feature>
<dbReference type="OrthoDB" id="1630758at2759"/>
<dbReference type="SUPFAM" id="SSF57850">
    <property type="entry name" value="RING/U-box"/>
    <property type="match status" value="1"/>
</dbReference>
<dbReference type="SUPFAM" id="SSF49599">
    <property type="entry name" value="TRAF domain-like"/>
    <property type="match status" value="2"/>
</dbReference>
<evidence type="ECO:0000313" key="9">
    <source>
        <dbReference type="Proteomes" id="UP000327013"/>
    </source>
</evidence>
<feature type="domain" description="TRAF-type" evidence="7">
    <location>
        <begin position="128"/>
        <end position="175"/>
    </location>
</feature>
<dbReference type="PANTHER" id="PTHR10131:SF94">
    <property type="entry name" value="TNF RECEPTOR-ASSOCIATED FACTOR 4"/>
    <property type="match status" value="1"/>
</dbReference>
<proteinExistence type="predicted"/>
<name>A0A5N6KSU9_9ROSI</name>
<dbReference type="InterPro" id="IPR001841">
    <property type="entry name" value="Znf_RING"/>
</dbReference>
<feature type="zinc finger region" description="TRAF-type" evidence="4">
    <location>
        <begin position="128"/>
        <end position="175"/>
    </location>
</feature>
<feature type="compositionally biased region" description="Low complexity" evidence="5">
    <location>
        <begin position="413"/>
        <end position="423"/>
    </location>
</feature>
<dbReference type="InterPro" id="IPR001293">
    <property type="entry name" value="Znf_TRAF"/>
</dbReference>
<dbReference type="InterPro" id="IPR017907">
    <property type="entry name" value="Znf_RING_CS"/>
</dbReference>
<feature type="domain" description="RING-type" evidence="6">
    <location>
        <begin position="62"/>
        <end position="104"/>
    </location>
</feature>
<evidence type="ECO:0000256" key="4">
    <source>
        <dbReference type="PROSITE-ProRule" id="PRU00207"/>
    </source>
</evidence>
<dbReference type="Gene3D" id="3.30.40.10">
    <property type="entry name" value="Zinc/RING finger domain, C3HC4 (zinc finger)"/>
    <property type="match status" value="3"/>
</dbReference>
<keyword evidence="1 4" id="KW-0479">Metal-binding</keyword>
<feature type="region of interest" description="Disordered" evidence="5">
    <location>
        <begin position="403"/>
        <end position="446"/>
    </location>
</feature>
<evidence type="ECO:0000259" key="6">
    <source>
        <dbReference type="PROSITE" id="PS50089"/>
    </source>
</evidence>
<dbReference type="Pfam" id="PF13445">
    <property type="entry name" value="zf-RING_UBOX"/>
    <property type="match status" value="1"/>
</dbReference>
<protein>
    <recommendedName>
        <fullName evidence="10">RING-type domain-containing protein</fullName>
    </recommendedName>
</protein>
<dbReference type="GO" id="GO:0008270">
    <property type="term" value="F:zinc ion binding"/>
    <property type="evidence" value="ECO:0007669"/>
    <property type="project" value="UniProtKB-KW"/>
</dbReference>
<keyword evidence="3 4" id="KW-0862">Zinc</keyword>
<evidence type="ECO:0000256" key="5">
    <source>
        <dbReference type="SAM" id="MobiDB-lite"/>
    </source>
</evidence>
<dbReference type="GO" id="GO:0140096">
    <property type="term" value="F:catalytic activity, acting on a protein"/>
    <property type="evidence" value="ECO:0007669"/>
    <property type="project" value="UniProtKB-ARBA"/>
</dbReference>
<evidence type="ECO:0000256" key="1">
    <source>
        <dbReference type="ARBA" id="ARBA00022723"/>
    </source>
</evidence>
<dbReference type="PROSITE" id="PS00518">
    <property type="entry name" value="ZF_RING_1"/>
    <property type="match status" value="1"/>
</dbReference>
<keyword evidence="2 4" id="KW-0863">Zinc-finger</keyword>
<evidence type="ECO:0008006" key="10">
    <source>
        <dbReference type="Google" id="ProtNLM"/>
    </source>
</evidence>
<dbReference type="InterPro" id="IPR027370">
    <property type="entry name" value="Znf-RING_euk"/>
</dbReference>
<feature type="region of interest" description="Disordered" evidence="5">
    <location>
        <begin position="1"/>
        <end position="23"/>
    </location>
</feature>
<gene>
    <name evidence="8" type="ORF">FH972_022527</name>
</gene>
<evidence type="ECO:0000259" key="7">
    <source>
        <dbReference type="PROSITE" id="PS50145"/>
    </source>
</evidence>
<evidence type="ECO:0000313" key="8">
    <source>
        <dbReference type="EMBL" id="KAB8342930.1"/>
    </source>
</evidence>
<sequence>MDRVVSNQGSLHPNPGAEHVDAEAVPSISPEGASATATRRANVPLDLRILDYVTPFDRNLVCPICHCPFIQPVRLDCDHTFCRDCLSRAFTTQTADTKKCPSCRASSSFGQTQTVPRFIIHMIDELVVKCPKHDVGCASQVRRGDLQVHVDLYCSYSEVPCPAVDCSLTIPRKDLGERCLHSKVICDSCDVEMLEKDVNEHNRKLCTKQTSTCPDCQESFTKSALSDHERRCPQTTIRCLGSNIGCRHSTKRVDMAQHQNSCALASLLPAMKAMSDRMDQQGAALDLLQRKNDILEGSVSNMQSLLANAALPLADASAAATSPHSTEAAPFDSATHHLLSLHESLREELDRVASSISEVDARASMMIINENLRLKEDLAHTNAVIGSMRMQLQWLTSARLQTQPKPAPGAVTSGAGPSVRSGPSSPPPGASQPPIRRLSDSERTKL</sequence>
<dbReference type="EMBL" id="VIBQ01000012">
    <property type="protein sequence ID" value="KAB8342930.1"/>
    <property type="molecule type" value="Genomic_DNA"/>
</dbReference>
<feature type="zinc finger region" description="TRAF-type" evidence="4">
    <location>
        <begin position="201"/>
        <end position="248"/>
    </location>
</feature>
<feature type="compositionally biased region" description="Basic and acidic residues" evidence="5">
    <location>
        <begin position="437"/>
        <end position="446"/>
    </location>
</feature>
<evidence type="ECO:0000256" key="2">
    <source>
        <dbReference type="ARBA" id="ARBA00022771"/>
    </source>
</evidence>
<evidence type="ECO:0000256" key="3">
    <source>
        <dbReference type="ARBA" id="ARBA00022833"/>
    </source>
</evidence>
<dbReference type="Pfam" id="PF02176">
    <property type="entry name" value="zf-TRAF"/>
    <property type="match status" value="2"/>
</dbReference>
<reference evidence="8 9" key="1">
    <citation type="submission" date="2019-06" db="EMBL/GenBank/DDBJ databases">
        <title>A chromosomal-level reference genome of Carpinus fangiana (Coryloideae, Betulaceae).</title>
        <authorList>
            <person name="Yang X."/>
            <person name="Wang Z."/>
            <person name="Zhang L."/>
            <person name="Hao G."/>
            <person name="Liu J."/>
            <person name="Yang Y."/>
        </authorList>
    </citation>
    <scope>NUCLEOTIDE SEQUENCE [LARGE SCALE GENOMIC DNA]</scope>
    <source>
        <strain evidence="8">Cfa_2016G</strain>
        <tissue evidence="8">Leaf</tissue>
    </source>
</reference>
<dbReference type="SMART" id="SM00184">
    <property type="entry name" value="RING"/>
    <property type="match status" value="1"/>
</dbReference>
<dbReference type="PANTHER" id="PTHR10131">
    <property type="entry name" value="TNF RECEPTOR ASSOCIATED FACTOR"/>
    <property type="match status" value="1"/>
</dbReference>
<dbReference type="PROSITE" id="PS50089">
    <property type="entry name" value="ZF_RING_2"/>
    <property type="match status" value="1"/>
</dbReference>
<organism evidence="8 9">
    <name type="scientific">Carpinus fangiana</name>
    <dbReference type="NCBI Taxonomy" id="176857"/>
    <lineage>
        <taxon>Eukaryota</taxon>
        <taxon>Viridiplantae</taxon>
        <taxon>Streptophyta</taxon>
        <taxon>Embryophyta</taxon>
        <taxon>Tracheophyta</taxon>
        <taxon>Spermatophyta</taxon>
        <taxon>Magnoliopsida</taxon>
        <taxon>eudicotyledons</taxon>
        <taxon>Gunneridae</taxon>
        <taxon>Pentapetalae</taxon>
        <taxon>rosids</taxon>
        <taxon>fabids</taxon>
        <taxon>Fagales</taxon>
        <taxon>Betulaceae</taxon>
        <taxon>Carpinus</taxon>
    </lineage>
</organism>
<dbReference type="InterPro" id="IPR013083">
    <property type="entry name" value="Znf_RING/FYVE/PHD"/>
</dbReference>
<dbReference type="AlphaFoldDB" id="A0A5N6KSU9"/>
<feature type="compositionally biased region" description="Polar residues" evidence="5">
    <location>
        <begin position="1"/>
        <end position="11"/>
    </location>
</feature>